<dbReference type="SMART" id="SM00418">
    <property type="entry name" value="HTH_ARSR"/>
    <property type="match status" value="1"/>
</dbReference>
<protein>
    <submittedName>
        <fullName evidence="2">Transcriptional regulator containing HTH domain,ArsR family</fullName>
    </submittedName>
</protein>
<accession>A0ABY8CIA5</accession>
<organism evidence="2 3">
    <name type="scientific">Candidatus Nanohalococcus occultus</name>
    <dbReference type="NCBI Taxonomy" id="2978047"/>
    <lineage>
        <taxon>Archaea</taxon>
        <taxon>Candidatus Nanohalarchaeota</taxon>
        <taxon>Candidatus Nanohalarchaeota incertae sedis</taxon>
        <taxon>Candidatus Nanohalococcus</taxon>
    </lineage>
</organism>
<evidence type="ECO:0000313" key="2">
    <source>
        <dbReference type="EMBL" id="WEL19628.1"/>
    </source>
</evidence>
<dbReference type="PANTHER" id="PTHR38600">
    <property type="entry name" value="TRANSCRIPTIONAL REGULATORY PROTEIN"/>
    <property type="match status" value="1"/>
</dbReference>
<dbReference type="InterPro" id="IPR036388">
    <property type="entry name" value="WH-like_DNA-bd_sf"/>
</dbReference>
<dbReference type="Pfam" id="PF01022">
    <property type="entry name" value="HTH_5"/>
    <property type="match status" value="1"/>
</dbReference>
<dbReference type="EMBL" id="CP104395">
    <property type="protein sequence ID" value="WEL19628.1"/>
    <property type="molecule type" value="Genomic_DNA"/>
</dbReference>
<name>A0ABY8CIA5_9ARCH</name>
<dbReference type="Proteomes" id="UP001218034">
    <property type="component" value="Chromosome"/>
</dbReference>
<feature type="domain" description="HTH arsR-type" evidence="1">
    <location>
        <begin position="1"/>
        <end position="97"/>
    </location>
</feature>
<dbReference type="InterPro" id="IPR011991">
    <property type="entry name" value="ArsR-like_HTH"/>
</dbReference>
<dbReference type="Gene3D" id="1.10.10.10">
    <property type="entry name" value="Winged helix-like DNA-binding domain superfamily/Winged helix DNA-binding domain"/>
    <property type="match status" value="1"/>
</dbReference>
<proteinExistence type="predicted"/>
<dbReference type="InterPro" id="IPR001845">
    <property type="entry name" value="HTH_ArsR_DNA-bd_dom"/>
</dbReference>
<dbReference type="SUPFAM" id="SSF46785">
    <property type="entry name" value="Winged helix' DNA-binding domain"/>
    <property type="match status" value="1"/>
</dbReference>
<evidence type="ECO:0000259" key="1">
    <source>
        <dbReference type="PROSITE" id="PS50987"/>
    </source>
</evidence>
<sequence>MDDFEKMLRWLVEGTKGGENRLRIIIALSNGPMNTNRLSDYLNLDYKTVSHHLERLEKNNIVEIMGKGYGKNYFLTRETEKNMDIIKEVREKTGVQL</sequence>
<dbReference type="PROSITE" id="PS50987">
    <property type="entry name" value="HTH_ARSR_2"/>
    <property type="match status" value="1"/>
</dbReference>
<dbReference type="PANTHER" id="PTHR38600:SF1">
    <property type="entry name" value="TRANSCRIPTIONAL REGULATORY PROTEIN"/>
    <property type="match status" value="1"/>
</dbReference>
<reference evidence="2 3" key="1">
    <citation type="submission" date="2022-09" db="EMBL/GenBank/DDBJ databases">
        <title>Xylan utilization by haloarchaea-nanohaloarchaea associations.</title>
        <authorList>
            <person name="Yakimov M."/>
        </authorList>
    </citation>
    <scope>NUCLEOTIDE SEQUENCE [LARGE SCALE GENOMIC DNA]</scope>
    <source>
        <strain evidence="2 3">SVXNc</strain>
    </source>
</reference>
<keyword evidence="3" id="KW-1185">Reference proteome</keyword>
<dbReference type="InterPro" id="IPR036390">
    <property type="entry name" value="WH_DNA-bd_sf"/>
</dbReference>
<dbReference type="CDD" id="cd00090">
    <property type="entry name" value="HTH_ARSR"/>
    <property type="match status" value="1"/>
</dbReference>
<evidence type="ECO:0000313" key="3">
    <source>
        <dbReference type="Proteomes" id="UP001218034"/>
    </source>
</evidence>
<gene>
    <name evidence="2" type="primary">arsR3</name>
    <name evidence="2" type="ORF">SVXNc_0612</name>
</gene>